<evidence type="ECO:0000256" key="2">
    <source>
        <dbReference type="SAM" id="Phobius"/>
    </source>
</evidence>
<comment type="caution">
    <text evidence="3">The sequence shown here is derived from an EMBL/GenBank/DDBJ whole genome shotgun (WGS) entry which is preliminary data.</text>
</comment>
<keyword evidence="2" id="KW-0812">Transmembrane</keyword>
<feature type="region of interest" description="Disordered" evidence="1">
    <location>
        <begin position="261"/>
        <end position="289"/>
    </location>
</feature>
<protein>
    <submittedName>
        <fullName evidence="3">Uncharacterized protein</fullName>
    </submittedName>
</protein>
<reference evidence="3" key="1">
    <citation type="submission" date="2022-07" db="EMBL/GenBank/DDBJ databases">
        <title>Fungi with potential for degradation of polypropylene.</title>
        <authorList>
            <person name="Gostincar C."/>
        </authorList>
    </citation>
    <scope>NUCLEOTIDE SEQUENCE</scope>
    <source>
        <strain evidence="3">EXF-13308</strain>
    </source>
</reference>
<keyword evidence="2" id="KW-0472">Membrane</keyword>
<dbReference type="AlphaFoldDB" id="A0AA38RWB2"/>
<evidence type="ECO:0000313" key="3">
    <source>
        <dbReference type="EMBL" id="KAJ9142171.1"/>
    </source>
</evidence>
<keyword evidence="4" id="KW-1185">Reference proteome</keyword>
<feature type="region of interest" description="Disordered" evidence="1">
    <location>
        <begin position="202"/>
        <end position="227"/>
    </location>
</feature>
<feature type="compositionally biased region" description="Polar residues" evidence="1">
    <location>
        <begin position="153"/>
        <end position="163"/>
    </location>
</feature>
<name>A0AA38RWB2_9PEZI</name>
<proteinExistence type="predicted"/>
<feature type="compositionally biased region" description="Polar residues" evidence="1">
    <location>
        <begin position="202"/>
        <end position="219"/>
    </location>
</feature>
<feature type="transmembrane region" description="Helical" evidence="2">
    <location>
        <begin position="389"/>
        <end position="406"/>
    </location>
</feature>
<feature type="compositionally biased region" description="Low complexity" evidence="1">
    <location>
        <begin position="43"/>
        <end position="63"/>
    </location>
</feature>
<gene>
    <name evidence="3" type="ORF">NKR23_g7430</name>
</gene>
<dbReference type="EMBL" id="JANBVO010000023">
    <property type="protein sequence ID" value="KAJ9142171.1"/>
    <property type="molecule type" value="Genomic_DNA"/>
</dbReference>
<sequence>MSRRQTEILVHITAPSKASDDNKYRALAEAYLDFEPGRRTAVTAPDAAVPAPASSSRPVPSASYRQSLQSPQLSFESVWDNAGSPRIVDQRQPNKLDEASQHSWVAPPSIIADSNPENNVSIAAYCSPTRVLEHYLQQVIDSSPGSSIRDAPTGSSSGEVIRSSQPAPNTIALTESVSSIAEVIRTPSSPLRRPRRPEANFAATQDSLPLDQIASSQLSGPPDAETDVIPATARADSEPPPPKRLKRTPVKATAIQALARSASDVLPRGSHQTEPARGLSRPQASKQPILDALEIRPPDPLVSAEDLDPASLVTWKLAKLAKDMDIEKRFRPKLQVRELRPFERGYWLLDCSDWDATLKADAWIFLTNYVGNGNGGWGIWCLRDEDFTWIRIYCWGFIVGHIYLLLHLASKRKLKQCEISWYGADGEVLIVVGPRTGGLA</sequence>
<keyword evidence="2" id="KW-1133">Transmembrane helix</keyword>
<evidence type="ECO:0000256" key="1">
    <source>
        <dbReference type="SAM" id="MobiDB-lite"/>
    </source>
</evidence>
<accession>A0AA38RWB2</accession>
<organism evidence="3 4">
    <name type="scientific">Pleurostoma richardsiae</name>
    <dbReference type="NCBI Taxonomy" id="41990"/>
    <lineage>
        <taxon>Eukaryota</taxon>
        <taxon>Fungi</taxon>
        <taxon>Dikarya</taxon>
        <taxon>Ascomycota</taxon>
        <taxon>Pezizomycotina</taxon>
        <taxon>Sordariomycetes</taxon>
        <taxon>Sordariomycetidae</taxon>
        <taxon>Calosphaeriales</taxon>
        <taxon>Pleurostomataceae</taxon>
        <taxon>Pleurostoma</taxon>
    </lineage>
</organism>
<feature type="region of interest" description="Disordered" evidence="1">
    <location>
        <begin position="142"/>
        <end position="163"/>
    </location>
</feature>
<feature type="region of interest" description="Disordered" evidence="1">
    <location>
        <begin position="43"/>
        <end position="67"/>
    </location>
</feature>
<dbReference type="Proteomes" id="UP001174694">
    <property type="component" value="Unassembled WGS sequence"/>
</dbReference>
<evidence type="ECO:0000313" key="4">
    <source>
        <dbReference type="Proteomes" id="UP001174694"/>
    </source>
</evidence>